<feature type="transmembrane region" description="Helical" evidence="6">
    <location>
        <begin position="84"/>
        <end position="101"/>
    </location>
</feature>
<keyword evidence="4 6" id="KW-1133">Transmembrane helix</keyword>
<dbReference type="AlphaFoldDB" id="A0A0A2A6Z8"/>
<keyword evidence="3 6" id="KW-0812">Transmembrane</keyword>
<reference evidence="8" key="1">
    <citation type="journal article" date="2014" name="Sci. Data">
        <title>Genomes of diverse isolates of the marine cyanobacterium Prochlorococcus.</title>
        <authorList>
            <person name="Biller S."/>
            <person name="Berube P."/>
            <person name="Thompson J."/>
            <person name="Kelly L."/>
            <person name="Roggensack S."/>
            <person name="Awad L."/>
            <person name="Roache-Johnson K."/>
            <person name="Ding H."/>
            <person name="Giovannoni S.J."/>
            <person name="Moore L.R."/>
            <person name="Chisholm S.W."/>
        </authorList>
    </citation>
    <scope>NUCLEOTIDE SEQUENCE [LARGE SCALE GENOMIC DNA]</scope>
    <source>
        <strain evidence="8">MIT 9201</strain>
    </source>
</reference>
<evidence type="ECO:0000313" key="7">
    <source>
        <dbReference type="EMBL" id="KGF97667.1"/>
    </source>
</evidence>
<comment type="similarity">
    <text evidence="2 6">Belongs to the GDT1 family.</text>
</comment>
<dbReference type="OrthoDB" id="9801356at2"/>
<proteinExistence type="inferred from homology"/>
<sequence length="108" mass="11796">MNSKLEKNENNIEKGFFSIFFTTFTTIFIAELGDKTQIATLMLSAESGKPINVFLGSSLALISSSVVGVLIGKWLSKKISPSKFALSTGALMVIVSLFLAYDTFKNYL</sequence>
<gene>
    <name evidence="7" type="ORF">EU95_0134</name>
</gene>
<name>A0A0A2A6Z8_PROMR</name>
<dbReference type="PANTHER" id="PTHR12608">
    <property type="entry name" value="TRANSMEMBRANE PROTEIN HTP-1 RELATED"/>
    <property type="match status" value="1"/>
</dbReference>
<dbReference type="Pfam" id="PF01169">
    <property type="entry name" value="GDT1"/>
    <property type="match status" value="1"/>
</dbReference>
<dbReference type="Proteomes" id="UP000030355">
    <property type="component" value="Unassembled WGS sequence"/>
</dbReference>
<evidence type="ECO:0000256" key="4">
    <source>
        <dbReference type="ARBA" id="ARBA00022989"/>
    </source>
</evidence>
<protein>
    <recommendedName>
        <fullName evidence="6">GDT1 family protein</fullName>
    </recommendedName>
</protein>
<dbReference type="eggNOG" id="COG2119">
    <property type="taxonomic scope" value="Bacteria"/>
</dbReference>
<dbReference type="InterPro" id="IPR001727">
    <property type="entry name" value="GDT1-like"/>
</dbReference>
<feature type="transmembrane region" description="Helical" evidence="6">
    <location>
        <begin position="50"/>
        <end position="72"/>
    </location>
</feature>
<comment type="caution">
    <text evidence="7">The sequence shown here is derived from an EMBL/GenBank/DDBJ whole genome shotgun (WGS) entry which is preliminary data.</text>
</comment>
<keyword evidence="5 6" id="KW-0472">Membrane</keyword>
<evidence type="ECO:0000256" key="3">
    <source>
        <dbReference type="ARBA" id="ARBA00022692"/>
    </source>
</evidence>
<dbReference type="GO" id="GO:0046873">
    <property type="term" value="F:metal ion transmembrane transporter activity"/>
    <property type="evidence" value="ECO:0007669"/>
    <property type="project" value="InterPro"/>
</dbReference>
<dbReference type="PANTHER" id="PTHR12608:SF1">
    <property type="entry name" value="TRANSMEMBRANE PROTEIN 165"/>
    <property type="match status" value="1"/>
</dbReference>
<dbReference type="GO" id="GO:0016020">
    <property type="term" value="C:membrane"/>
    <property type="evidence" value="ECO:0007669"/>
    <property type="project" value="UniProtKB-SubCell"/>
</dbReference>
<dbReference type="EMBL" id="JNAL01000005">
    <property type="protein sequence ID" value="KGF97667.1"/>
    <property type="molecule type" value="Genomic_DNA"/>
</dbReference>
<evidence type="ECO:0000256" key="1">
    <source>
        <dbReference type="ARBA" id="ARBA00004141"/>
    </source>
</evidence>
<accession>A0A0A2A6Z8</accession>
<evidence type="ECO:0000256" key="2">
    <source>
        <dbReference type="ARBA" id="ARBA00009190"/>
    </source>
</evidence>
<comment type="subcellular location">
    <subcellularLocation>
        <location evidence="1 6">Membrane</location>
        <topology evidence="1 6">Multi-pass membrane protein</topology>
    </subcellularLocation>
</comment>
<feature type="transmembrane region" description="Helical" evidence="6">
    <location>
        <begin position="12"/>
        <end position="30"/>
    </location>
</feature>
<evidence type="ECO:0000256" key="5">
    <source>
        <dbReference type="ARBA" id="ARBA00023136"/>
    </source>
</evidence>
<dbReference type="STRING" id="93057.EU95_0134"/>
<dbReference type="RefSeq" id="WP_032521384.1">
    <property type="nucleotide sequence ID" value="NZ_CP138977.1"/>
</dbReference>
<evidence type="ECO:0000256" key="6">
    <source>
        <dbReference type="RuleBase" id="RU365102"/>
    </source>
</evidence>
<evidence type="ECO:0000313" key="8">
    <source>
        <dbReference type="Proteomes" id="UP000030355"/>
    </source>
</evidence>
<comment type="caution">
    <text evidence="6">Lacks conserved residue(s) required for the propagation of feature annotation.</text>
</comment>
<organism evidence="7 8">
    <name type="scientific">Prochlorococcus marinus str. MIT 9201</name>
    <dbReference type="NCBI Taxonomy" id="93057"/>
    <lineage>
        <taxon>Bacteria</taxon>
        <taxon>Bacillati</taxon>
        <taxon>Cyanobacteriota</taxon>
        <taxon>Cyanophyceae</taxon>
        <taxon>Synechococcales</taxon>
        <taxon>Prochlorococcaceae</taxon>
        <taxon>Prochlorococcus</taxon>
    </lineage>
</organism>